<evidence type="ECO:0000313" key="3">
    <source>
        <dbReference type="Proteomes" id="UP000076587"/>
    </source>
</evidence>
<reference evidence="2 3" key="1">
    <citation type="submission" date="2013-07" db="EMBL/GenBank/DDBJ databases">
        <title>Comparative Genomic and Metabolomic Analysis of Twelve Strains of Pseudoalteromonas luteoviolacea.</title>
        <authorList>
            <person name="Vynne N.G."/>
            <person name="Mansson M."/>
            <person name="Gram L."/>
        </authorList>
    </citation>
    <scope>NUCLEOTIDE SEQUENCE [LARGE SCALE GENOMIC DNA]</scope>
    <source>
        <strain evidence="2 3">NCIMB 1942</strain>
    </source>
</reference>
<organism evidence="2 3">
    <name type="scientific">Pseudoalteromonas luteoviolacea NCIMB 1942</name>
    <dbReference type="NCBI Taxonomy" id="1365253"/>
    <lineage>
        <taxon>Bacteria</taxon>
        <taxon>Pseudomonadati</taxon>
        <taxon>Pseudomonadota</taxon>
        <taxon>Gammaproteobacteria</taxon>
        <taxon>Alteromonadales</taxon>
        <taxon>Pseudoalteromonadaceae</taxon>
        <taxon>Pseudoalteromonas</taxon>
    </lineage>
</organism>
<evidence type="ECO:0000259" key="1">
    <source>
        <dbReference type="Pfam" id="PF13592"/>
    </source>
</evidence>
<comment type="caution">
    <text evidence="2">The sequence shown here is derived from an EMBL/GenBank/DDBJ whole genome shotgun (WGS) entry which is preliminary data.</text>
</comment>
<name>A0A167G8E8_9GAMM</name>
<evidence type="ECO:0000313" key="2">
    <source>
        <dbReference type="EMBL" id="KZN54311.1"/>
    </source>
</evidence>
<protein>
    <recommendedName>
        <fullName evidence="1">Winged helix-turn helix domain-containing protein</fullName>
    </recommendedName>
</protein>
<dbReference type="AlphaFoldDB" id="A0A167G8E8"/>
<dbReference type="Pfam" id="PF13592">
    <property type="entry name" value="HTH_33"/>
    <property type="match status" value="1"/>
</dbReference>
<dbReference type="EMBL" id="AUXT01000069">
    <property type="protein sequence ID" value="KZN54311.1"/>
    <property type="molecule type" value="Genomic_DNA"/>
</dbReference>
<accession>A0A167G8E8</accession>
<sequence>QHAESNDGGRLIGADIQTYISKRFNVNYQLGNVYRLLHSLELSWITTRSKHPKQSKEAQEAFKKV</sequence>
<dbReference type="InterPro" id="IPR025959">
    <property type="entry name" value="Winged_HTH_dom"/>
</dbReference>
<feature type="domain" description="Winged helix-turn helix" evidence="1">
    <location>
        <begin position="9"/>
        <end position="64"/>
    </location>
</feature>
<dbReference type="Proteomes" id="UP000076587">
    <property type="component" value="Unassembled WGS sequence"/>
</dbReference>
<feature type="non-terminal residue" evidence="2">
    <location>
        <position position="1"/>
    </location>
</feature>
<dbReference type="PATRIC" id="fig|1365253.3.peg.1077"/>
<gene>
    <name evidence="2" type="ORF">N482_24545</name>
</gene>
<proteinExistence type="predicted"/>